<reference evidence="1 2" key="1">
    <citation type="submission" date="2019-05" db="EMBL/GenBank/DDBJ databases">
        <title>Another draft genome of Portunus trituberculatus and its Hox gene families provides insights of decapod evolution.</title>
        <authorList>
            <person name="Jeong J.-H."/>
            <person name="Song I."/>
            <person name="Kim S."/>
            <person name="Choi T."/>
            <person name="Kim D."/>
            <person name="Ryu S."/>
            <person name="Kim W."/>
        </authorList>
    </citation>
    <scope>NUCLEOTIDE SEQUENCE [LARGE SCALE GENOMIC DNA]</scope>
    <source>
        <tissue evidence="1">Muscle</tissue>
    </source>
</reference>
<dbReference type="Proteomes" id="UP000324222">
    <property type="component" value="Unassembled WGS sequence"/>
</dbReference>
<evidence type="ECO:0000313" key="2">
    <source>
        <dbReference type="Proteomes" id="UP000324222"/>
    </source>
</evidence>
<dbReference type="AlphaFoldDB" id="A0A5B7JTJ5"/>
<protein>
    <submittedName>
        <fullName evidence="1">Uncharacterized protein</fullName>
    </submittedName>
</protein>
<organism evidence="1 2">
    <name type="scientific">Portunus trituberculatus</name>
    <name type="common">Swimming crab</name>
    <name type="synonym">Neptunus trituberculatus</name>
    <dbReference type="NCBI Taxonomy" id="210409"/>
    <lineage>
        <taxon>Eukaryota</taxon>
        <taxon>Metazoa</taxon>
        <taxon>Ecdysozoa</taxon>
        <taxon>Arthropoda</taxon>
        <taxon>Crustacea</taxon>
        <taxon>Multicrustacea</taxon>
        <taxon>Malacostraca</taxon>
        <taxon>Eumalacostraca</taxon>
        <taxon>Eucarida</taxon>
        <taxon>Decapoda</taxon>
        <taxon>Pleocyemata</taxon>
        <taxon>Brachyura</taxon>
        <taxon>Eubrachyura</taxon>
        <taxon>Portunoidea</taxon>
        <taxon>Portunidae</taxon>
        <taxon>Portuninae</taxon>
        <taxon>Portunus</taxon>
    </lineage>
</organism>
<dbReference type="EMBL" id="VSRR010126568">
    <property type="protein sequence ID" value="MPD01312.1"/>
    <property type="molecule type" value="Genomic_DNA"/>
</dbReference>
<keyword evidence="2" id="KW-1185">Reference proteome</keyword>
<comment type="caution">
    <text evidence="1">The sequence shown here is derived from an EMBL/GenBank/DDBJ whole genome shotgun (WGS) entry which is preliminary data.</text>
</comment>
<sequence length="106" mass="11424">MCGTATGVDPCVTWVVRCFSTLPLVLTGFRVSRCVRFLGSLDGSSAGCGAGNILFKVSRVEARASPGASRYTHSPAQTVVMYRRDALPWTNVATLNCESEHNVEKK</sequence>
<evidence type="ECO:0000313" key="1">
    <source>
        <dbReference type="EMBL" id="MPD01312.1"/>
    </source>
</evidence>
<proteinExistence type="predicted"/>
<gene>
    <name evidence="1" type="ORF">E2C01_096832</name>
</gene>
<name>A0A5B7JTJ5_PORTR</name>
<accession>A0A5B7JTJ5</accession>